<evidence type="ECO:0000313" key="11">
    <source>
        <dbReference type="Proteomes" id="UP000321579"/>
    </source>
</evidence>
<dbReference type="GO" id="GO:0046677">
    <property type="term" value="P:response to antibiotic"/>
    <property type="evidence" value="ECO:0007669"/>
    <property type="project" value="TreeGrafter"/>
</dbReference>
<accession>A0A1B9DSU2</accession>
<dbReference type="Proteomes" id="UP000182367">
    <property type="component" value="Unassembled WGS sequence"/>
</dbReference>
<feature type="domain" description="Multidrug resistance protein MdtA-like beta-barrel" evidence="4">
    <location>
        <begin position="216"/>
        <end position="271"/>
    </location>
</feature>
<evidence type="ECO:0000259" key="3">
    <source>
        <dbReference type="Pfam" id="PF25917"/>
    </source>
</evidence>
<organism evidence="7 9">
    <name type="scientific">Flavobacterium glycines</name>
    <dbReference type="NCBI Taxonomy" id="551990"/>
    <lineage>
        <taxon>Bacteria</taxon>
        <taxon>Pseudomonadati</taxon>
        <taxon>Bacteroidota</taxon>
        <taxon>Flavobacteriia</taxon>
        <taxon>Flavobacteriales</taxon>
        <taxon>Flavobacteriaceae</taxon>
        <taxon>Flavobacterium</taxon>
    </lineage>
</organism>
<dbReference type="STRING" id="551990.SAMN05192550_2868"/>
<evidence type="ECO:0000313" key="8">
    <source>
        <dbReference type="EMBL" id="SDJ83320.1"/>
    </source>
</evidence>
<dbReference type="Proteomes" id="UP000093226">
    <property type="component" value="Unassembled WGS sequence"/>
</dbReference>
<dbReference type="InterPro" id="IPR006143">
    <property type="entry name" value="RND_pump_MFP"/>
</dbReference>
<dbReference type="NCBIfam" id="TIGR01730">
    <property type="entry name" value="RND_mfp"/>
    <property type="match status" value="1"/>
</dbReference>
<evidence type="ECO:0000313" key="9">
    <source>
        <dbReference type="Proteomes" id="UP000093226"/>
    </source>
</evidence>
<evidence type="ECO:0000259" key="4">
    <source>
        <dbReference type="Pfam" id="PF25944"/>
    </source>
</evidence>
<dbReference type="Gene3D" id="2.40.420.20">
    <property type="match status" value="1"/>
</dbReference>
<gene>
    <name evidence="7" type="ORF">FBGL_05410</name>
    <name evidence="6" type="ORF">FGL01_24970</name>
    <name evidence="8" type="ORF">SAMN05192550_2868</name>
</gene>
<name>A0A1B9DSU2_9FLAO</name>
<dbReference type="Gene3D" id="2.40.30.170">
    <property type="match status" value="1"/>
</dbReference>
<dbReference type="Proteomes" id="UP000321579">
    <property type="component" value="Unassembled WGS sequence"/>
</dbReference>
<dbReference type="EMBL" id="LVEO01000012">
    <property type="protein sequence ID" value="OCB72758.1"/>
    <property type="molecule type" value="Genomic_DNA"/>
</dbReference>
<dbReference type="InterPro" id="IPR058625">
    <property type="entry name" value="MdtA-like_BSH"/>
</dbReference>
<evidence type="ECO:0000256" key="2">
    <source>
        <dbReference type="ARBA" id="ARBA00009477"/>
    </source>
</evidence>
<proteinExistence type="inferred from homology"/>
<dbReference type="AlphaFoldDB" id="A0A1B9DSU2"/>
<reference evidence="9" key="1">
    <citation type="submission" date="2016-03" db="EMBL/GenBank/DDBJ databases">
        <title>Draft genome sequence of Paenibacillus glacialis DSM 22343.</title>
        <authorList>
            <person name="Shin S.-K."/>
            <person name="Yi H."/>
        </authorList>
    </citation>
    <scope>NUCLEOTIDE SEQUENCE [LARGE SCALE GENOMIC DNA]</scope>
    <source>
        <strain evidence="9">NBRC 105008</strain>
    </source>
</reference>
<dbReference type="Gene3D" id="1.10.287.470">
    <property type="entry name" value="Helix hairpin bin"/>
    <property type="match status" value="1"/>
</dbReference>
<evidence type="ECO:0000313" key="7">
    <source>
        <dbReference type="EMBL" id="OCB72758.1"/>
    </source>
</evidence>
<feature type="domain" description="Multidrug resistance protein MdtA-like barrel-sandwich hybrid" evidence="3">
    <location>
        <begin position="60"/>
        <end position="183"/>
    </location>
</feature>
<reference evidence="6 11" key="4">
    <citation type="submission" date="2019-07" db="EMBL/GenBank/DDBJ databases">
        <title>Whole genome shotgun sequence of Flavobacterium glycines NBRC 105008.</title>
        <authorList>
            <person name="Hosoyama A."/>
            <person name="Uohara A."/>
            <person name="Ohji S."/>
            <person name="Ichikawa N."/>
        </authorList>
    </citation>
    <scope>NUCLEOTIDE SEQUENCE [LARGE SCALE GENOMIC DNA]</scope>
    <source>
        <strain evidence="6 11">NBRC 105008</strain>
    </source>
</reference>
<dbReference type="EMBL" id="BJVF01000006">
    <property type="protein sequence ID" value="GEL11758.1"/>
    <property type="molecule type" value="Genomic_DNA"/>
</dbReference>
<dbReference type="PROSITE" id="PS51257">
    <property type="entry name" value="PROKAR_LIPOPROTEIN"/>
    <property type="match status" value="1"/>
</dbReference>
<comment type="subcellular location">
    <subcellularLocation>
        <location evidence="1">Cell envelope</location>
    </subcellularLocation>
</comment>
<dbReference type="Pfam" id="PF25967">
    <property type="entry name" value="RND-MFP_C"/>
    <property type="match status" value="1"/>
</dbReference>
<sequence length="372" mass="40596">MKKRFFISAIILSIGLLSCNKKKEEQAAPPVMPYKVINVSKSNTSLLAEYPATLEGITDIDIRAKVDGYIEKIYVQEGQEVKKGQLLFKLETQTADQEASAAKAKVAAAQVEVNRLKPLVERNIISDVQLETAKANLASAKSTYQSILARINYATIKSPVNGIVGTLPLRLGSYVSSQTAEPLTRISDVSTIYAYFSMNEKQQLDITMHSAGKTFQEKIAKMPAVNLILSNGIEYEQKGKIETFSGQANTQTGSFNVRASFTNANKLLRSGGSGTIQIPTNLTDVILIPQNATLEMQDKRVVLTVDKENKVKAIPVEVRAVPGGQYFVVDKGLNVNDKILIEGVGIISEGTEIKPQLVDYSTIISPEKKGIN</sequence>
<dbReference type="PANTHER" id="PTHR30158">
    <property type="entry name" value="ACRA/E-RELATED COMPONENT OF DRUG EFFLUX TRANSPORTER"/>
    <property type="match status" value="1"/>
</dbReference>
<dbReference type="InterPro" id="IPR058627">
    <property type="entry name" value="MdtA-like_C"/>
</dbReference>
<dbReference type="EMBL" id="FNEO01000007">
    <property type="protein sequence ID" value="SDJ83320.1"/>
    <property type="molecule type" value="Genomic_DNA"/>
</dbReference>
<dbReference type="GO" id="GO:0030313">
    <property type="term" value="C:cell envelope"/>
    <property type="evidence" value="ECO:0007669"/>
    <property type="project" value="UniProtKB-SubCell"/>
</dbReference>
<dbReference type="PANTHER" id="PTHR30158:SF23">
    <property type="entry name" value="MULTIDRUG RESISTANCE PROTEIN MEXA"/>
    <property type="match status" value="1"/>
</dbReference>
<dbReference type="Pfam" id="PF25944">
    <property type="entry name" value="Beta-barrel_RND"/>
    <property type="match status" value="1"/>
</dbReference>
<feature type="domain" description="Multidrug resistance protein MdtA-like C-terminal permuted SH3" evidence="5">
    <location>
        <begin position="284"/>
        <end position="344"/>
    </location>
</feature>
<evidence type="ECO:0000256" key="1">
    <source>
        <dbReference type="ARBA" id="ARBA00004196"/>
    </source>
</evidence>
<evidence type="ECO:0000313" key="6">
    <source>
        <dbReference type="EMBL" id="GEL11758.1"/>
    </source>
</evidence>
<dbReference type="OrthoDB" id="9801814at2"/>
<comment type="similarity">
    <text evidence="2">Belongs to the membrane fusion protein (MFP) (TC 8.A.1) family.</text>
</comment>
<dbReference type="SUPFAM" id="SSF111369">
    <property type="entry name" value="HlyD-like secretion proteins"/>
    <property type="match status" value="1"/>
</dbReference>
<protein>
    <submittedName>
        <fullName evidence="6">Hemolysin D</fullName>
    </submittedName>
    <submittedName>
        <fullName evidence="8">Membrane fusion protein, multidrug efflux system</fullName>
    </submittedName>
</protein>
<reference evidence="8 10" key="3">
    <citation type="submission" date="2016-10" db="EMBL/GenBank/DDBJ databases">
        <authorList>
            <person name="Varghese N."/>
            <person name="Submissions S."/>
        </authorList>
    </citation>
    <scope>NUCLEOTIDE SEQUENCE [LARGE SCALE GENOMIC DNA]</scope>
    <source>
        <strain evidence="8 10">Gm-149</strain>
    </source>
</reference>
<dbReference type="InterPro" id="IPR058626">
    <property type="entry name" value="MdtA-like_b-barrel"/>
</dbReference>
<dbReference type="GO" id="GO:0005886">
    <property type="term" value="C:plasma membrane"/>
    <property type="evidence" value="ECO:0007669"/>
    <property type="project" value="TreeGrafter"/>
</dbReference>
<reference evidence="7" key="2">
    <citation type="submission" date="2016-03" db="EMBL/GenBank/DDBJ databases">
        <authorList>
            <person name="Ploux O."/>
        </authorList>
    </citation>
    <scope>NUCLEOTIDE SEQUENCE</scope>
    <source>
        <strain evidence="7">NBRC 105008</strain>
    </source>
</reference>
<dbReference type="Pfam" id="PF25917">
    <property type="entry name" value="BSH_RND"/>
    <property type="match status" value="1"/>
</dbReference>
<evidence type="ECO:0000259" key="5">
    <source>
        <dbReference type="Pfam" id="PF25967"/>
    </source>
</evidence>
<dbReference type="RefSeq" id="WP_066326108.1">
    <property type="nucleotide sequence ID" value="NZ_BJVF01000006.1"/>
</dbReference>
<dbReference type="GO" id="GO:0022857">
    <property type="term" value="F:transmembrane transporter activity"/>
    <property type="evidence" value="ECO:0007669"/>
    <property type="project" value="InterPro"/>
</dbReference>
<keyword evidence="10" id="KW-1185">Reference proteome</keyword>
<dbReference type="Gene3D" id="2.40.50.100">
    <property type="match status" value="1"/>
</dbReference>
<comment type="caution">
    <text evidence="7">The sequence shown here is derived from an EMBL/GenBank/DDBJ whole genome shotgun (WGS) entry which is preliminary data.</text>
</comment>
<evidence type="ECO:0000313" key="10">
    <source>
        <dbReference type="Proteomes" id="UP000182367"/>
    </source>
</evidence>